<dbReference type="AlphaFoldDB" id="A0A6L2P454"/>
<dbReference type="Pfam" id="PF07727">
    <property type="entry name" value="RVT_2"/>
    <property type="match status" value="1"/>
</dbReference>
<dbReference type="InterPro" id="IPR013103">
    <property type="entry name" value="RVT_2"/>
</dbReference>
<gene>
    <name evidence="2" type="ORF">Tci_064347</name>
</gene>
<evidence type="ECO:0000259" key="1">
    <source>
        <dbReference type="Pfam" id="PF07727"/>
    </source>
</evidence>
<organism evidence="2">
    <name type="scientific">Tanacetum cinerariifolium</name>
    <name type="common">Dalmatian daisy</name>
    <name type="synonym">Chrysanthemum cinerariifolium</name>
    <dbReference type="NCBI Taxonomy" id="118510"/>
    <lineage>
        <taxon>Eukaryota</taxon>
        <taxon>Viridiplantae</taxon>
        <taxon>Streptophyta</taxon>
        <taxon>Embryophyta</taxon>
        <taxon>Tracheophyta</taxon>
        <taxon>Spermatophyta</taxon>
        <taxon>Magnoliopsida</taxon>
        <taxon>eudicotyledons</taxon>
        <taxon>Gunneridae</taxon>
        <taxon>Pentapetalae</taxon>
        <taxon>asterids</taxon>
        <taxon>campanulids</taxon>
        <taxon>Asterales</taxon>
        <taxon>Asteraceae</taxon>
        <taxon>Asteroideae</taxon>
        <taxon>Anthemideae</taxon>
        <taxon>Anthemidinae</taxon>
        <taxon>Tanacetum</taxon>
    </lineage>
</organism>
<sequence>MAFSTLNSTLTPTTITNCVSGIEPLNGTDFSSWKEQVKISLGITDLDYALRFDKPNPLTATSTVDEKRTYELWERSNRMSLMIMKNSISIAIRGAISDSENAKVFLKSVKEQFKGSSERTRRHVVHDDFITYLNEDDYDLELPNGVKSVGCKWVYKIKLDQKGNIERFKARLVAKGDTQKEGVDYNETFSPVLRKDSLRIVMALVAHYDLELHQMDVKTAFHNGDLHEDVYMT</sequence>
<protein>
    <submittedName>
        <fullName evidence="2">Putative zinc finger, CCHC-type</fullName>
    </submittedName>
</protein>
<feature type="domain" description="Reverse transcriptase Ty1/copia-type" evidence="1">
    <location>
        <begin position="141"/>
        <end position="232"/>
    </location>
</feature>
<dbReference type="SUPFAM" id="SSF56672">
    <property type="entry name" value="DNA/RNA polymerases"/>
    <property type="match status" value="1"/>
</dbReference>
<dbReference type="EMBL" id="BKCJ010010613">
    <property type="protein sequence ID" value="GEU92369.1"/>
    <property type="molecule type" value="Genomic_DNA"/>
</dbReference>
<accession>A0A6L2P454</accession>
<dbReference type="InterPro" id="IPR043502">
    <property type="entry name" value="DNA/RNA_pol_sf"/>
</dbReference>
<comment type="caution">
    <text evidence="2">The sequence shown here is derived from an EMBL/GenBank/DDBJ whole genome shotgun (WGS) entry which is preliminary data.</text>
</comment>
<proteinExistence type="predicted"/>
<reference evidence="2" key="1">
    <citation type="journal article" date="2019" name="Sci. Rep.">
        <title>Draft genome of Tanacetum cinerariifolium, the natural source of mosquito coil.</title>
        <authorList>
            <person name="Yamashiro T."/>
            <person name="Shiraishi A."/>
            <person name="Satake H."/>
            <person name="Nakayama K."/>
        </authorList>
    </citation>
    <scope>NUCLEOTIDE SEQUENCE</scope>
</reference>
<evidence type="ECO:0000313" key="2">
    <source>
        <dbReference type="EMBL" id="GEU92369.1"/>
    </source>
</evidence>
<name>A0A6L2P454_TANCI</name>